<comment type="caution">
    <text evidence="1">The sequence shown here is derived from an EMBL/GenBank/DDBJ whole genome shotgun (WGS) entry which is preliminary data.</text>
</comment>
<dbReference type="EMBL" id="CAAALY010000249">
    <property type="protein sequence ID" value="VEL06692.1"/>
    <property type="molecule type" value="Genomic_DNA"/>
</dbReference>
<gene>
    <name evidence="1" type="ORF">PXEA_LOCUS132</name>
</gene>
<reference evidence="1" key="1">
    <citation type="submission" date="2018-11" db="EMBL/GenBank/DDBJ databases">
        <authorList>
            <consortium name="Pathogen Informatics"/>
        </authorList>
    </citation>
    <scope>NUCLEOTIDE SEQUENCE</scope>
</reference>
<name>A0A448W9V8_9PLAT</name>
<evidence type="ECO:0000313" key="1">
    <source>
        <dbReference type="EMBL" id="VEL06692.1"/>
    </source>
</evidence>
<evidence type="ECO:0000313" key="2">
    <source>
        <dbReference type="Proteomes" id="UP000784294"/>
    </source>
</evidence>
<sequence length="96" mass="10831">MYSFAKRGESGDPIGSPNICSQILPLNVKYGVITVRLINRVEDSFRIRSASRMSSSRSNISIKVLTVFSLEMFVYMDCTSKLTNSSDPNNPMFWIL</sequence>
<keyword evidence="2" id="KW-1185">Reference proteome</keyword>
<proteinExistence type="predicted"/>
<dbReference type="Proteomes" id="UP000784294">
    <property type="component" value="Unassembled WGS sequence"/>
</dbReference>
<protein>
    <submittedName>
        <fullName evidence="1">Uncharacterized protein</fullName>
    </submittedName>
</protein>
<dbReference type="AlphaFoldDB" id="A0A448W9V8"/>
<organism evidence="1 2">
    <name type="scientific">Protopolystoma xenopodis</name>
    <dbReference type="NCBI Taxonomy" id="117903"/>
    <lineage>
        <taxon>Eukaryota</taxon>
        <taxon>Metazoa</taxon>
        <taxon>Spiralia</taxon>
        <taxon>Lophotrochozoa</taxon>
        <taxon>Platyhelminthes</taxon>
        <taxon>Monogenea</taxon>
        <taxon>Polyopisthocotylea</taxon>
        <taxon>Polystomatidea</taxon>
        <taxon>Polystomatidae</taxon>
        <taxon>Protopolystoma</taxon>
    </lineage>
</organism>
<accession>A0A448W9V8</accession>